<dbReference type="AlphaFoldDB" id="A0A0G0LNN0"/>
<sequence>MKKLLEQLRMNGPIPNQIPTGLTSKEYGDGCKCHGRCPNCWVVPPQKS</sequence>
<protein>
    <submittedName>
        <fullName evidence="1">Uncharacterized protein</fullName>
    </submittedName>
</protein>
<proteinExistence type="predicted"/>
<accession>A0A0G0LNN0</accession>
<comment type="caution">
    <text evidence="1">The sequence shown here is derived from an EMBL/GenBank/DDBJ whole genome shotgun (WGS) entry which is preliminary data.</text>
</comment>
<dbReference type="EMBL" id="LBVV01000019">
    <property type="protein sequence ID" value="KKQ93513.1"/>
    <property type="molecule type" value="Genomic_DNA"/>
</dbReference>
<name>A0A0G0LNN0_UNCC2</name>
<gene>
    <name evidence="1" type="ORF">UT18_C0019G0015</name>
</gene>
<organism evidence="1 2">
    <name type="scientific">candidate division CPR2 bacterium GW2011_GWC2_39_10</name>
    <dbReference type="NCBI Taxonomy" id="1618345"/>
    <lineage>
        <taxon>Bacteria</taxon>
        <taxon>Bacteria division CPR2</taxon>
    </lineage>
</organism>
<reference evidence="1 2" key="1">
    <citation type="journal article" date="2015" name="Nature">
        <title>rRNA introns, odd ribosomes, and small enigmatic genomes across a large radiation of phyla.</title>
        <authorList>
            <person name="Brown C.T."/>
            <person name="Hug L.A."/>
            <person name="Thomas B.C."/>
            <person name="Sharon I."/>
            <person name="Castelle C.J."/>
            <person name="Singh A."/>
            <person name="Wilkins M.J."/>
            <person name="Williams K.H."/>
            <person name="Banfield J.F."/>
        </authorList>
    </citation>
    <scope>NUCLEOTIDE SEQUENCE [LARGE SCALE GENOMIC DNA]</scope>
</reference>
<evidence type="ECO:0000313" key="1">
    <source>
        <dbReference type="EMBL" id="KKQ93513.1"/>
    </source>
</evidence>
<dbReference type="Proteomes" id="UP000034207">
    <property type="component" value="Unassembled WGS sequence"/>
</dbReference>
<evidence type="ECO:0000313" key="2">
    <source>
        <dbReference type="Proteomes" id="UP000034207"/>
    </source>
</evidence>